<dbReference type="GO" id="GO:0016491">
    <property type="term" value="F:oxidoreductase activity"/>
    <property type="evidence" value="ECO:0007669"/>
    <property type="project" value="UniProtKB-KW"/>
</dbReference>
<keyword evidence="3" id="KW-0520">NAD</keyword>
<keyword evidence="2" id="KW-0560">Oxidoreductase</keyword>
<dbReference type="InterPro" id="IPR050984">
    <property type="entry name" value="Gfo/Idh/MocA_domain"/>
</dbReference>
<feature type="region of interest" description="Disordered" evidence="4">
    <location>
        <begin position="1"/>
        <end position="26"/>
    </location>
</feature>
<dbReference type="EMBL" id="CP065738">
    <property type="protein sequence ID" value="QPT54528.1"/>
    <property type="molecule type" value="Genomic_DNA"/>
</dbReference>
<dbReference type="Proteomes" id="UP000053171">
    <property type="component" value="Unassembled WGS sequence"/>
</dbReference>
<proteinExistence type="inferred from homology"/>
<keyword evidence="9" id="KW-1185">Reference proteome</keyword>
<dbReference type="Pfam" id="PF01408">
    <property type="entry name" value="GFO_IDH_MocA"/>
    <property type="match status" value="1"/>
</dbReference>
<name>A0A199NUR0_9MICC</name>
<evidence type="ECO:0000313" key="7">
    <source>
        <dbReference type="EMBL" id="OAX52555.1"/>
    </source>
</evidence>
<sequence length="359" mass="38275">MSTETARAAAEPGAPDPRASDPRTATGRTLGWGIVSTGAIARKVTPDIALLADARLVGVSSRTEESARAFAEELGVGRAYGGPDGMARMLADPEVEIVYIATPHGQHHEHITAALEAGKHVVCEKALTITAAQARDVVELADQRGLFLMEGLWTRFLPIRARIAEVLAAGEIGAPRWAQVDLGFRGPADVEHRLWREDAGGGALLDMGCYGLHWPWLAFGEPTGFTASAIRRGSVDALTSITAAFDDAPGGAATAQITLSLASQGPRRAVISGQEGVLEVGSPMNRPVSFTVTDASGAVREERVETVGRGYVYEMREATRCIQQGLTESPVMPWADSVRQMAWLDAIREQIGVRYPGLE</sequence>
<evidence type="ECO:0000259" key="6">
    <source>
        <dbReference type="Pfam" id="PF22725"/>
    </source>
</evidence>
<dbReference type="EMBL" id="LJBJ02000003">
    <property type="protein sequence ID" value="OAX52555.1"/>
    <property type="molecule type" value="Genomic_DNA"/>
</dbReference>
<evidence type="ECO:0000259" key="5">
    <source>
        <dbReference type="Pfam" id="PF01408"/>
    </source>
</evidence>
<dbReference type="AlphaFoldDB" id="A0A199NUR0"/>
<dbReference type="PANTHER" id="PTHR22604">
    <property type="entry name" value="OXIDOREDUCTASES"/>
    <property type="match status" value="1"/>
</dbReference>
<dbReference type="InterPro" id="IPR000683">
    <property type="entry name" value="Gfo/Idh/MocA-like_OxRdtase_N"/>
</dbReference>
<dbReference type="Proteomes" id="UP000594975">
    <property type="component" value="Chromosome"/>
</dbReference>
<evidence type="ECO:0000256" key="3">
    <source>
        <dbReference type="ARBA" id="ARBA00023027"/>
    </source>
</evidence>
<feature type="domain" description="Gfo/Idh/MocA-like oxidoreductase N-terminal" evidence="5">
    <location>
        <begin position="31"/>
        <end position="151"/>
    </location>
</feature>
<gene>
    <name evidence="7" type="ORF">AN277_0202845</name>
    <name evidence="8" type="ORF">I6G21_05140</name>
</gene>
<comment type="similarity">
    <text evidence="1">Belongs to the Gfo/Idh/MocA family.</text>
</comment>
<dbReference type="SUPFAM" id="SSF55347">
    <property type="entry name" value="Glyceraldehyde-3-phosphate dehydrogenase-like, C-terminal domain"/>
    <property type="match status" value="1"/>
</dbReference>
<feature type="domain" description="GFO/IDH/MocA-like oxidoreductase" evidence="6">
    <location>
        <begin position="162"/>
        <end position="279"/>
    </location>
</feature>
<evidence type="ECO:0000313" key="8">
    <source>
        <dbReference type="EMBL" id="QPT54528.1"/>
    </source>
</evidence>
<dbReference type="SUPFAM" id="SSF51735">
    <property type="entry name" value="NAD(P)-binding Rossmann-fold domains"/>
    <property type="match status" value="1"/>
</dbReference>
<evidence type="ECO:0000313" key="10">
    <source>
        <dbReference type="Proteomes" id="UP000594975"/>
    </source>
</evidence>
<dbReference type="InterPro" id="IPR036291">
    <property type="entry name" value="NAD(P)-bd_dom_sf"/>
</dbReference>
<dbReference type="KEGG" id="rkr:I6G21_05140"/>
<evidence type="ECO:0000256" key="1">
    <source>
        <dbReference type="ARBA" id="ARBA00010928"/>
    </source>
</evidence>
<dbReference type="GeneID" id="61262756"/>
<organism evidence="7 9">
    <name type="scientific">Rothia kristinae</name>
    <dbReference type="NCBI Taxonomy" id="37923"/>
    <lineage>
        <taxon>Bacteria</taxon>
        <taxon>Bacillati</taxon>
        <taxon>Actinomycetota</taxon>
        <taxon>Actinomycetes</taxon>
        <taxon>Micrococcales</taxon>
        <taxon>Micrococcaceae</taxon>
        <taxon>Rothia</taxon>
    </lineage>
</organism>
<reference evidence="7" key="1">
    <citation type="submission" date="2016-04" db="EMBL/GenBank/DDBJ databases">
        <authorList>
            <person name="Evans L.H."/>
            <person name="Alamgir A."/>
            <person name="Owens N."/>
            <person name="Weber N.D."/>
            <person name="Virtaneva K."/>
            <person name="Barbian K."/>
            <person name="Babar A."/>
            <person name="Rosenke K."/>
        </authorList>
    </citation>
    <scope>NUCLEOTIDE SEQUENCE [LARGE SCALE GENOMIC DNA]</scope>
    <source>
        <strain evidence="7">RUTW2-3</strain>
    </source>
</reference>
<reference evidence="7 9" key="3">
    <citation type="submission" date="2016-06" db="EMBL/GenBank/DDBJ databases">
        <title>Identification of putative biosynthetic pathways for the production of bioactive secondary metabolites by the marine actinomycete Kocuria kristinae RUTW2-3.</title>
        <authorList>
            <person name="Waterworth S.C."/>
            <person name="Walmsley T.A."/>
            <person name="Matongo T."/>
            <person name="Davies-Coleman M.T."/>
            <person name="Dorrington R.A."/>
        </authorList>
    </citation>
    <scope>NUCLEOTIDE SEQUENCE [LARGE SCALE GENOMIC DNA]</scope>
    <source>
        <strain evidence="9">RuSp02-3</strain>
        <strain evidence="7">RUTW2-3</strain>
    </source>
</reference>
<dbReference type="GO" id="GO:0000166">
    <property type="term" value="F:nucleotide binding"/>
    <property type="evidence" value="ECO:0007669"/>
    <property type="project" value="InterPro"/>
</dbReference>
<dbReference type="PANTHER" id="PTHR22604:SF105">
    <property type="entry name" value="TRANS-1,2-DIHYDROBENZENE-1,2-DIOL DEHYDROGENASE"/>
    <property type="match status" value="1"/>
</dbReference>
<reference evidence="9" key="2">
    <citation type="submission" date="2016-04" db="EMBL/GenBank/DDBJ databases">
        <authorList>
            <person name="Waterworth S."/>
            <person name="Matcher G."/>
        </authorList>
    </citation>
    <scope>NUCLEOTIDE SEQUENCE [LARGE SCALE GENOMIC DNA]</scope>
    <source>
        <strain evidence="9">RuSp02-3</strain>
    </source>
</reference>
<evidence type="ECO:0000256" key="2">
    <source>
        <dbReference type="ARBA" id="ARBA00023002"/>
    </source>
</evidence>
<dbReference type="RefSeq" id="WP_064725005.1">
    <property type="nucleotide sequence ID" value="NZ_CP065738.1"/>
</dbReference>
<reference evidence="8 10" key="4">
    <citation type="submission" date="2020-12" db="EMBL/GenBank/DDBJ databases">
        <title>FDA dAtabase for Regulatory Grade micrObial Sequences (FDA-ARGOS): Supporting development and validation of Infectious Disease Dx tests.</title>
        <authorList>
            <person name="Sproer C."/>
            <person name="Gronow S."/>
            <person name="Severitt S."/>
            <person name="Schroder I."/>
            <person name="Tallon L."/>
            <person name="Sadzewicz L."/>
            <person name="Zhao X."/>
            <person name="Boylan J."/>
            <person name="Ott S."/>
            <person name="Bowen H."/>
            <person name="Vavikolanu K."/>
            <person name="Mehta A."/>
            <person name="Aluvathingal J."/>
            <person name="Nadendla S."/>
            <person name="Lowell S."/>
            <person name="Myers T."/>
            <person name="Yan Y."/>
            <person name="Sichtig H."/>
        </authorList>
    </citation>
    <scope>NUCLEOTIDE SEQUENCE [LARGE SCALE GENOMIC DNA]</scope>
    <source>
        <strain evidence="8 10">FDAARGOS_864</strain>
    </source>
</reference>
<dbReference type="Gene3D" id="3.40.50.720">
    <property type="entry name" value="NAD(P)-binding Rossmann-like Domain"/>
    <property type="match status" value="1"/>
</dbReference>
<dbReference type="InterPro" id="IPR055170">
    <property type="entry name" value="GFO_IDH_MocA-like_dom"/>
</dbReference>
<evidence type="ECO:0000256" key="4">
    <source>
        <dbReference type="SAM" id="MobiDB-lite"/>
    </source>
</evidence>
<protein>
    <submittedName>
        <fullName evidence="8">Gfo/Idh/MocA family oxidoreductase</fullName>
    </submittedName>
</protein>
<dbReference type="Pfam" id="PF22725">
    <property type="entry name" value="GFO_IDH_MocA_C3"/>
    <property type="match status" value="1"/>
</dbReference>
<dbReference type="Gene3D" id="3.30.360.10">
    <property type="entry name" value="Dihydrodipicolinate Reductase, domain 2"/>
    <property type="match status" value="1"/>
</dbReference>
<accession>A0A199NUR0</accession>
<evidence type="ECO:0000313" key="9">
    <source>
        <dbReference type="Proteomes" id="UP000053171"/>
    </source>
</evidence>